<evidence type="ECO:0000256" key="1">
    <source>
        <dbReference type="SAM" id="Phobius"/>
    </source>
</evidence>
<proteinExistence type="predicted"/>
<name>A0A433X379_9HYPH</name>
<dbReference type="OrthoDB" id="7947069at2"/>
<keyword evidence="1" id="KW-0472">Membrane</keyword>
<keyword evidence="1" id="KW-0812">Transmembrane</keyword>
<comment type="caution">
    <text evidence="2">The sequence shown here is derived from an EMBL/GenBank/DDBJ whole genome shotgun (WGS) entry which is preliminary data.</text>
</comment>
<dbReference type="Proteomes" id="UP000281547">
    <property type="component" value="Unassembled WGS sequence"/>
</dbReference>
<organism evidence="2 3">
    <name type="scientific">Arsenicitalea aurantiaca</name>
    <dbReference type="NCBI Taxonomy" id="1783274"/>
    <lineage>
        <taxon>Bacteria</taxon>
        <taxon>Pseudomonadati</taxon>
        <taxon>Pseudomonadota</taxon>
        <taxon>Alphaproteobacteria</taxon>
        <taxon>Hyphomicrobiales</taxon>
        <taxon>Devosiaceae</taxon>
        <taxon>Arsenicitalea</taxon>
    </lineage>
</organism>
<reference evidence="2 3" key="1">
    <citation type="journal article" date="2016" name="Int. J. Syst. Evol. Microbiol.">
        <title>Arsenicitalea aurantiaca gen. nov., sp. nov., a new member of the family Hyphomicrobiaceae, isolated from high-arsenic sediment.</title>
        <authorList>
            <person name="Mu Y."/>
            <person name="Zhou L."/>
            <person name="Zeng X.C."/>
            <person name="Liu L."/>
            <person name="Pan Y."/>
            <person name="Chen X."/>
            <person name="Wang J."/>
            <person name="Li S."/>
            <person name="Li W.J."/>
            <person name="Wang Y."/>
        </authorList>
    </citation>
    <scope>NUCLEOTIDE SEQUENCE [LARGE SCALE GENOMIC DNA]</scope>
    <source>
        <strain evidence="2 3">42-50</strain>
    </source>
</reference>
<dbReference type="EMBL" id="RZNJ01000007">
    <property type="protein sequence ID" value="RUT28517.1"/>
    <property type="molecule type" value="Genomic_DNA"/>
</dbReference>
<protein>
    <submittedName>
        <fullName evidence="2">Uncharacterized protein</fullName>
    </submittedName>
</protein>
<evidence type="ECO:0000313" key="3">
    <source>
        <dbReference type="Proteomes" id="UP000281547"/>
    </source>
</evidence>
<sequence>MIFKISEVAATLTLVVCLLAAKHVPALSHLPLSQATGIVCFSFAIFIALRLFQFELARLRRE</sequence>
<evidence type="ECO:0000313" key="2">
    <source>
        <dbReference type="EMBL" id="RUT28517.1"/>
    </source>
</evidence>
<keyword evidence="3" id="KW-1185">Reference proteome</keyword>
<dbReference type="AlphaFoldDB" id="A0A433X379"/>
<dbReference type="RefSeq" id="WP_127189652.1">
    <property type="nucleotide sequence ID" value="NZ_RZNJ01000007.1"/>
</dbReference>
<keyword evidence="1" id="KW-1133">Transmembrane helix</keyword>
<accession>A0A433X379</accession>
<gene>
    <name evidence="2" type="ORF">EMQ25_16190</name>
</gene>
<feature type="transmembrane region" description="Helical" evidence="1">
    <location>
        <begin position="32"/>
        <end position="52"/>
    </location>
</feature>